<name>A0A5N8VUZ0_9ACTN</name>
<dbReference type="EMBL" id="VJZE01000002">
    <property type="protein sequence ID" value="MPY38496.1"/>
    <property type="molecule type" value="Genomic_DNA"/>
</dbReference>
<evidence type="ECO:0000256" key="1">
    <source>
        <dbReference type="SAM" id="MobiDB-lite"/>
    </source>
</evidence>
<evidence type="ECO:0000259" key="2">
    <source>
        <dbReference type="Pfam" id="PF03771"/>
    </source>
</evidence>
<evidence type="ECO:0000313" key="3">
    <source>
        <dbReference type="EMBL" id="MPY38496.1"/>
    </source>
</evidence>
<dbReference type="Pfam" id="PF03771">
    <property type="entry name" value="SPDY"/>
    <property type="match status" value="2"/>
</dbReference>
<proteinExistence type="predicted"/>
<dbReference type="Proteomes" id="UP000326979">
    <property type="component" value="Unassembled WGS sequence"/>
</dbReference>
<dbReference type="RefSeq" id="WP_322722194.1">
    <property type="nucleotide sequence ID" value="NZ_BAABEQ010000029.1"/>
</dbReference>
<dbReference type="AlphaFoldDB" id="A0A5N8VUZ0"/>
<evidence type="ECO:0000313" key="4">
    <source>
        <dbReference type="Proteomes" id="UP000326979"/>
    </source>
</evidence>
<dbReference type="InterPro" id="IPR005523">
    <property type="entry name" value="DUF317_SPDY"/>
</dbReference>
<organism evidence="3 4">
    <name type="scientific">Streptomyces phyllanthi</name>
    <dbReference type="NCBI Taxonomy" id="1803180"/>
    <lineage>
        <taxon>Bacteria</taxon>
        <taxon>Bacillati</taxon>
        <taxon>Actinomycetota</taxon>
        <taxon>Actinomycetes</taxon>
        <taxon>Kitasatosporales</taxon>
        <taxon>Streptomycetaceae</taxon>
        <taxon>Streptomyces</taxon>
    </lineage>
</organism>
<feature type="region of interest" description="Disordered" evidence="1">
    <location>
        <begin position="239"/>
        <end position="270"/>
    </location>
</feature>
<gene>
    <name evidence="3" type="ORF">FNH04_00505</name>
</gene>
<reference evidence="3 4" key="1">
    <citation type="submission" date="2019-07" db="EMBL/GenBank/DDBJ databases">
        <title>New species of Amycolatopsis and Streptomyces.</title>
        <authorList>
            <person name="Duangmal K."/>
            <person name="Teo W.F.A."/>
            <person name="Lipun K."/>
        </authorList>
    </citation>
    <scope>NUCLEOTIDE SEQUENCE [LARGE SCALE GENOMIC DNA]</scope>
    <source>
        <strain evidence="3 4">TISTR 2346</strain>
    </source>
</reference>
<comment type="caution">
    <text evidence="3">The sequence shown here is derived from an EMBL/GenBank/DDBJ whole genome shotgun (WGS) entry which is preliminary data.</text>
</comment>
<accession>A0A5N8VUZ0</accession>
<feature type="domain" description="DUF317" evidence="2">
    <location>
        <begin position="59"/>
        <end position="115"/>
    </location>
</feature>
<sequence length="270" mass="29166">MLTADQPTALDSHTLVHVSPGYLAGPRDPGEATLVAWPFLATGDWIRHCPPRGYILTSSPCQRIRAGFLPDGTGRGMWRTAAYDDPFAASYWTAVLDYGIPEEILGAFHQVLANSYNDGDSFLSGDTSTAPGYLPLLNSGWNHDVSTSGKQTFTAPDHIAQLTHSCGASPSPDYFSWRINSGRHDGHWEAAFTCRTPPRLIGAFTAAMVSSEPLTRTIGQLPPAHLPYVTLAPIATDTDHASARRGRSTRTASCLPALPVPTVTPPHRHR</sequence>
<keyword evidence="4" id="KW-1185">Reference proteome</keyword>
<protein>
    <submittedName>
        <fullName evidence="3">DUF317 domain-containing protein</fullName>
    </submittedName>
</protein>
<feature type="domain" description="DUF317" evidence="2">
    <location>
        <begin position="155"/>
        <end position="213"/>
    </location>
</feature>